<dbReference type="Proteomes" id="UP000243200">
    <property type="component" value="Chromosome 12"/>
</dbReference>
<dbReference type="VEuPathDB" id="PlasmoDB:PocGH01_12078100"/>
<sequence length="128" mass="14891">MIYKKNIKNLGFSCFIIFITFLVILLKRTKASISASTFTYYNGIYDINVELLETEYVSIFNIKSDSPTEHGFEISNDYVISDDNETKNCNVLNNSLGEIITKQTHTKKFLLVQKRDSKVYIKDKKNLW</sequence>
<protein>
    <submittedName>
        <fullName evidence="2">Uncharacterized protein</fullName>
    </submittedName>
</protein>
<gene>
    <name evidence="2" type="primary">PowCR01_120071400</name>
    <name evidence="2" type="ORF">POWCR01_120071400</name>
</gene>
<keyword evidence="1" id="KW-1133">Transmembrane helix</keyword>
<dbReference type="AlphaFoldDB" id="A0A1C3KWH8"/>
<accession>A0A1C3KWH8</accession>
<organism evidence="2 3">
    <name type="scientific">Plasmodium ovale</name>
    <name type="common">malaria parasite P. ovale</name>
    <dbReference type="NCBI Taxonomy" id="36330"/>
    <lineage>
        <taxon>Eukaryota</taxon>
        <taxon>Sar</taxon>
        <taxon>Alveolata</taxon>
        <taxon>Apicomplexa</taxon>
        <taxon>Aconoidasida</taxon>
        <taxon>Haemosporida</taxon>
        <taxon>Plasmodiidae</taxon>
        <taxon>Plasmodium</taxon>
        <taxon>Plasmodium (Plasmodium)</taxon>
    </lineage>
</organism>
<evidence type="ECO:0000313" key="2">
    <source>
        <dbReference type="EMBL" id="SBT78550.1"/>
    </source>
</evidence>
<proteinExistence type="predicted"/>
<dbReference type="VEuPathDB" id="PlasmoDB:POWCR01_120071400"/>
<evidence type="ECO:0000313" key="3">
    <source>
        <dbReference type="Proteomes" id="UP000243200"/>
    </source>
</evidence>
<keyword evidence="1" id="KW-0472">Membrane</keyword>
<dbReference type="EMBL" id="LT594516">
    <property type="protein sequence ID" value="SBT78550.1"/>
    <property type="molecule type" value="Genomic_DNA"/>
</dbReference>
<keyword evidence="1" id="KW-0812">Transmembrane</keyword>
<reference evidence="2 3" key="1">
    <citation type="submission" date="2016-06" db="EMBL/GenBank/DDBJ databases">
        <authorList>
            <consortium name="Pathogen Informatics"/>
        </authorList>
    </citation>
    <scope>NUCLEOTIDE SEQUENCE [LARGE SCALE GENOMIC DNA]</scope>
    <source>
        <strain evidence="2">PowCR01</strain>
    </source>
</reference>
<feature type="transmembrane region" description="Helical" evidence="1">
    <location>
        <begin position="6"/>
        <end position="26"/>
    </location>
</feature>
<evidence type="ECO:0000256" key="1">
    <source>
        <dbReference type="SAM" id="Phobius"/>
    </source>
</evidence>
<name>A0A1C3KWH8_PLAOA</name>